<keyword evidence="7" id="KW-0411">Iron-sulfur</keyword>
<dbReference type="SUPFAM" id="SSF52218">
    <property type="entry name" value="Flavoproteins"/>
    <property type="match status" value="1"/>
</dbReference>
<keyword evidence="8" id="KW-0175">Coiled coil</keyword>
<feature type="domain" description="4Fe-4S ferredoxin-type" evidence="9">
    <location>
        <begin position="176"/>
        <end position="204"/>
    </location>
</feature>
<evidence type="ECO:0000256" key="3">
    <source>
        <dbReference type="ARBA" id="ARBA00022723"/>
    </source>
</evidence>
<dbReference type="RefSeq" id="WP_118019127.1">
    <property type="nucleotide sequence ID" value="NZ_CAUHGS010000008.1"/>
</dbReference>
<dbReference type="PROSITE" id="PS51379">
    <property type="entry name" value="4FE4S_FER_2"/>
    <property type="match status" value="2"/>
</dbReference>
<evidence type="ECO:0000256" key="6">
    <source>
        <dbReference type="ARBA" id="ARBA00023004"/>
    </source>
</evidence>
<dbReference type="PANTHER" id="PTHR43687">
    <property type="entry name" value="ADENYLYLSULFATE REDUCTASE, BETA SUBUNIT"/>
    <property type="match status" value="1"/>
</dbReference>
<dbReference type="InterPro" id="IPR017900">
    <property type="entry name" value="4Fe4S_Fe_S_CS"/>
</dbReference>
<dbReference type="PANTHER" id="PTHR43687:SF6">
    <property type="entry name" value="L-ASPARTATE SEMIALDEHYDE SULFURTRANSFERASE IRON-SULFUR SUBUNIT"/>
    <property type="match status" value="1"/>
</dbReference>
<dbReference type="PROSITE" id="PS00198">
    <property type="entry name" value="4FE4S_FER_1"/>
    <property type="match status" value="1"/>
</dbReference>
<dbReference type="Proteomes" id="UP000284543">
    <property type="component" value="Unassembled WGS sequence"/>
</dbReference>
<dbReference type="SUPFAM" id="SSF54862">
    <property type="entry name" value="4Fe-4S ferredoxins"/>
    <property type="match status" value="1"/>
</dbReference>
<keyword evidence="4" id="KW-0677">Repeat</keyword>
<dbReference type="InterPro" id="IPR017896">
    <property type="entry name" value="4Fe4S_Fe-S-bd"/>
</dbReference>
<keyword evidence="6" id="KW-0408">Iron</keyword>
<evidence type="ECO:0000256" key="4">
    <source>
        <dbReference type="ARBA" id="ARBA00022737"/>
    </source>
</evidence>
<dbReference type="AlphaFoldDB" id="A0A412Z274"/>
<evidence type="ECO:0000313" key="10">
    <source>
        <dbReference type="EMBL" id="RGV74022.1"/>
    </source>
</evidence>
<keyword evidence="3" id="KW-0479">Metal-binding</keyword>
<keyword evidence="5" id="KW-0249">Electron transport</keyword>
<evidence type="ECO:0000256" key="1">
    <source>
        <dbReference type="ARBA" id="ARBA00022448"/>
    </source>
</evidence>
<feature type="coiled-coil region" evidence="8">
    <location>
        <begin position="124"/>
        <end position="151"/>
    </location>
</feature>
<comment type="caution">
    <text evidence="10">The sequence shown here is derived from an EMBL/GenBank/DDBJ whole genome shotgun (WGS) entry which is preliminary data.</text>
</comment>
<gene>
    <name evidence="10" type="ORF">DWW02_18665</name>
</gene>
<dbReference type="InterPro" id="IPR029039">
    <property type="entry name" value="Flavoprotein-like_sf"/>
</dbReference>
<dbReference type="NCBIfam" id="NF038196">
    <property type="entry name" value="ferrodoxin_EFR1"/>
    <property type="match status" value="1"/>
</dbReference>
<keyword evidence="1" id="KW-0813">Transport</keyword>
<dbReference type="EMBL" id="QRZM01000008">
    <property type="protein sequence ID" value="RGV74022.1"/>
    <property type="molecule type" value="Genomic_DNA"/>
</dbReference>
<evidence type="ECO:0000256" key="5">
    <source>
        <dbReference type="ARBA" id="ARBA00022982"/>
    </source>
</evidence>
<dbReference type="Gene3D" id="3.40.50.360">
    <property type="match status" value="1"/>
</dbReference>
<dbReference type="InterPro" id="IPR047964">
    <property type="entry name" value="EFR1-like"/>
</dbReference>
<evidence type="ECO:0000256" key="2">
    <source>
        <dbReference type="ARBA" id="ARBA00022485"/>
    </source>
</evidence>
<dbReference type="Gene3D" id="3.30.70.20">
    <property type="match status" value="1"/>
</dbReference>
<evidence type="ECO:0000259" key="9">
    <source>
        <dbReference type="PROSITE" id="PS51379"/>
    </source>
</evidence>
<proteinExistence type="predicted"/>
<accession>A0A412Z274</accession>
<reference evidence="10 11" key="1">
    <citation type="submission" date="2018-08" db="EMBL/GenBank/DDBJ databases">
        <title>A genome reference for cultivated species of the human gut microbiota.</title>
        <authorList>
            <person name="Zou Y."/>
            <person name="Xue W."/>
            <person name="Luo G."/>
        </authorList>
    </citation>
    <scope>NUCLEOTIDE SEQUENCE [LARGE SCALE GENOMIC DNA]</scope>
    <source>
        <strain evidence="10 11">AF14-18</strain>
    </source>
</reference>
<name>A0A412Z274_9FIRM</name>
<organism evidence="10 11">
    <name type="scientific">Enterocloster bolteae</name>
    <dbReference type="NCBI Taxonomy" id="208479"/>
    <lineage>
        <taxon>Bacteria</taxon>
        <taxon>Bacillati</taxon>
        <taxon>Bacillota</taxon>
        <taxon>Clostridia</taxon>
        <taxon>Lachnospirales</taxon>
        <taxon>Lachnospiraceae</taxon>
        <taxon>Enterocloster</taxon>
    </lineage>
</organism>
<dbReference type="InterPro" id="IPR050572">
    <property type="entry name" value="Fe-S_Ferredoxin"/>
</dbReference>
<evidence type="ECO:0000256" key="7">
    <source>
        <dbReference type="ARBA" id="ARBA00023014"/>
    </source>
</evidence>
<feature type="domain" description="4Fe-4S ferredoxin-type" evidence="9">
    <location>
        <begin position="205"/>
        <end position="232"/>
    </location>
</feature>
<keyword evidence="2" id="KW-0004">4Fe-4S</keyword>
<evidence type="ECO:0000313" key="11">
    <source>
        <dbReference type="Proteomes" id="UP000284543"/>
    </source>
</evidence>
<dbReference type="GO" id="GO:0046872">
    <property type="term" value="F:metal ion binding"/>
    <property type="evidence" value="ECO:0007669"/>
    <property type="project" value="UniProtKB-KW"/>
</dbReference>
<evidence type="ECO:0000256" key="8">
    <source>
        <dbReference type="SAM" id="Coils"/>
    </source>
</evidence>
<protein>
    <submittedName>
        <fullName evidence="10">4Fe-4S ferredoxin</fullName>
    </submittedName>
</protein>
<sequence>MESVIYYFSATGNSLRIANIMAERMDGLLLPMSRYKGTKCSSRQIGLVFPTYFWGVPRTVAEFVDEMKVEADNPYVFAAATCGGLAGGVLGHLDALLKKKGLHLDYGITIPSVANFIEEYNPKTRSADRKLREADEMAERASAEVIAARRNGPFGFHVWDRMFYKLYTDYKLNRDTGFHVDDTCVRCGICQRICPSRNIVLKNEKPEFQHRCEHCVACINCCPQQAIQWKHATQKRVRYRNPGVSVHDIIEGMGSARNSFISKDRDI</sequence>
<dbReference type="GO" id="GO:0051539">
    <property type="term" value="F:4 iron, 4 sulfur cluster binding"/>
    <property type="evidence" value="ECO:0007669"/>
    <property type="project" value="UniProtKB-KW"/>
</dbReference>